<sequence>MQPEGFQAQLSPPDCAPTAYRPAGFLSAAAEERRAAHFGAMHAMACKFGIPVGLFDALIMQESAYRPGAVSPKNAFGLAQLMPQTAAELGVDRYDVVQNLFGGAKYLRAQLDRFGHYPLALAAYNAGPGRVRNGKMPPIAETRRYVADILANWNRLEDLATMPALAAVSAPSSAREPAERWISITSF</sequence>
<comment type="similarity">
    <text evidence="2">Belongs to the virb1 family.</text>
</comment>
<proteinExistence type="inferred from homology"/>
<keyword evidence="5" id="KW-1185">Reference proteome</keyword>
<name>A0A0M3APV9_9SPHN</name>
<dbReference type="PANTHER" id="PTHR37423">
    <property type="entry name" value="SOLUBLE LYTIC MUREIN TRANSGLYCOSYLASE-RELATED"/>
    <property type="match status" value="1"/>
</dbReference>
<dbReference type="STRING" id="56193.YP76_18485"/>
<dbReference type="PATRIC" id="fig|56193.3.peg.3875"/>
<evidence type="ECO:0000259" key="3">
    <source>
        <dbReference type="Pfam" id="PF01464"/>
    </source>
</evidence>
<dbReference type="EMBL" id="LBIC01000009">
    <property type="protein sequence ID" value="KKW90579.1"/>
    <property type="molecule type" value="Genomic_DNA"/>
</dbReference>
<reference evidence="4 5" key="1">
    <citation type="submission" date="2015-04" db="EMBL/GenBank/DDBJ databases">
        <title>Genome sequence of aromatic hydrocarbons-degrading Sphingobium chungbukense DJ77.</title>
        <authorList>
            <person name="Kim Y.-C."/>
            <person name="Chae J.-C."/>
        </authorList>
    </citation>
    <scope>NUCLEOTIDE SEQUENCE [LARGE SCALE GENOMIC DNA]</scope>
    <source>
        <strain evidence="4 5">DJ77</strain>
    </source>
</reference>
<dbReference type="SUPFAM" id="SSF53955">
    <property type="entry name" value="Lysozyme-like"/>
    <property type="match status" value="1"/>
</dbReference>
<comment type="caution">
    <text evidence="4">The sequence shown here is derived from an EMBL/GenBank/DDBJ whole genome shotgun (WGS) entry which is preliminary data.</text>
</comment>
<evidence type="ECO:0000256" key="2">
    <source>
        <dbReference type="ARBA" id="ARBA00009387"/>
    </source>
</evidence>
<dbReference type="Proteomes" id="UP000033874">
    <property type="component" value="Unassembled WGS sequence"/>
</dbReference>
<evidence type="ECO:0000313" key="5">
    <source>
        <dbReference type="Proteomes" id="UP000033874"/>
    </source>
</evidence>
<evidence type="ECO:0000313" key="4">
    <source>
        <dbReference type="EMBL" id="KKW90579.1"/>
    </source>
</evidence>
<dbReference type="Pfam" id="PF01464">
    <property type="entry name" value="SLT"/>
    <property type="match status" value="1"/>
</dbReference>
<dbReference type="InterPro" id="IPR008258">
    <property type="entry name" value="Transglycosylase_SLT_dom_1"/>
</dbReference>
<accession>A0A0M3APV9</accession>
<dbReference type="PANTHER" id="PTHR37423:SF2">
    <property type="entry name" value="MEMBRANE-BOUND LYTIC MUREIN TRANSGLYCOSYLASE C"/>
    <property type="match status" value="1"/>
</dbReference>
<comment type="similarity">
    <text evidence="1">Belongs to the transglycosylase Slt family.</text>
</comment>
<dbReference type="InterPro" id="IPR023346">
    <property type="entry name" value="Lysozyme-like_dom_sf"/>
</dbReference>
<feature type="domain" description="Transglycosylase SLT" evidence="3">
    <location>
        <begin position="43"/>
        <end position="133"/>
    </location>
</feature>
<dbReference type="AlphaFoldDB" id="A0A0M3APV9"/>
<protein>
    <submittedName>
        <fullName evidence="4">Lytic transglycosylase</fullName>
    </submittedName>
</protein>
<dbReference type="Gene3D" id="1.10.530.10">
    <property type="match status" value="1"/>
</dbReference>
<gene>
    <name evidence="4" type="ORF">YP76_18485</name>
</gene>
<evidence type="ECO:0000256" key="1">
    <source>
        <dbReference type="ARBA" id="ARBA00007734"/>
    </source>
</evidence>
<dbReference type="CDD" id="cd00254">
    <property type="entry name" value="LT-like"/>
    <property type="match status" value="1"/>
</dbReference>
<organism evidence="4 5">
    <name type="scientific">Sphingobium chungbukense</name>
    <dbReference type="NCBI Taxonomy" id="56193"/>
    <lineage>
        <taxon>Bacteria</taxon>
        <taxon>Pseudomonadati</taxon>
        <taxon>Pseudomonadota</taxon>
        <taxon>Alphaproteobacteria</taxon>
        <taxon>Sphingomonadales</taxon>
        <taxon>Sphingomonadaceae</taxon>
        <taxon>Sphingobium</taxon>
    </lineage>
</organism>